<keyword evidence="2" id="KW-0812">Transmembrane</keyword>
<feature type="compositionally biased region" description="Low complexity" evidence="1">
    <location>
        <begin position="281"/>
        <end position="291"/>
    </location>
</feature>
<feature type="transmembrane region" description="Helical" evidence="2">
    <location>
        <begin position="231"/>
        <end position="254"/>
    </location>
</feature>
<evidence type="ECO:0000313" key="4">
    <source>
        <dbReference type="Proteomes" id="UP000054007"/>
    </source>
</evidence>
<name>A0A0D7B4E4_9AGAR</name>
<dbReference type="Proteomes" id="UP000054007">
    <property type="component" value="Unassembled WGS sequence"/>
</dbReference>
<dbReference type="STRING" id="1314674.A0A0D7B4E4"/>
<evidence type="ECO:0000313" key="3">
    <source>
        <dbReference type="EMBL" id="KIY65352.1"/>
    </source>
</evidence>
<feature type="transmembrane region" description="Helical" evidence="2">
    <location>
        <begin position="12"/>
        <end position="33"/>
    </location>
</feature>
<accession>A0A0D7B4E4</accession>
<feature type="transmembrane region" description="Helical" evidence="2">
    <location>
        <begin position="202"/>
        <end position="225"/>
    </location>
</feature>
<protein>
    <recommendedName>
        <fullName evidence="5">G-protein coupled receptors family 1 profile domain-containing protein</fullName>
    </recommendedName>
</protein>
<feature type="transmembrane region" description="Helical" evidence="2">
    <location>
        <begin position="45"/>
        <end position="70"/>
    </location>
</feature>
<feature type="region of interest" description="Disordered" evidence="1">
    <location>
        <begin position="278"/>
        <end position="334"/>
    </location>
</feature>
<keyword evidence="2" id="KW-1133">Transmembrane helix</keyword>
<evidence type="ECO:0000256" key="2">
    <source>
        <dbReference type="SAM" id="Phobius"/>
    </source>
</evidence>
<evidence type="ECO:0008006" key="5">
    <source>
        <dbReference type="Google" id="ProtNLM"/>
    </source>
</evidence>
<evidence type="ECO:0000256" key="1">
    <source>
        <dbReference type="SAM" id="MobiDB-lite"/>
    </source>
</evidence>
<keyword evidence="4" id="KW-1185">Reference proteome</keyword>
<organism evidence="3 4">
    <name type="scientific">Cylindrobasidium torrendii FP15055 ss-10</name>
    <dbReference type="NCBI Taxonomy" id="1314674"/>
    <lineage>
        <taxon>Eukaryota</taxon>
        <taxon>Fungi</taxon>
        <taxon>Dikarya</taxon>
        <taxon>Basidiomycota</taxon>
        <taxon>Agaricomycotina</taxon>
        <taxon>Agaricomycetes</taxon>
        <taxon>Agaricomycetidae</taxon>
        <taxon>Agaricales</taxon>
        <taxon>Marasmiineae</taxon>
        <taxon>Physalacriaceae</taxon>
        <taxon>Cylindrobasidium</taxon>
    </lineage>
</organism>
<feature type="non-terminal residue" evidence="3">
    <location>
        <position position="1"/>
    </location>
</feature>
<dbReference type="EMBL" id="KN880593">
    <property type="protein sequence ID" value="KIY65352.1"/>
    <property type="molecule type" value="Genomic_DNA"/>
</dbReference>
<keyword evidence="2" id="KW-0472">Membrane</keyword>
<feature type="transmembrane region" description="Helical" evidence="2">
    <location>
        <begin position="90"/>
        <end position="109"/>
    </location>
</feature>
<sequence>MITPEDASLIGSFAQSVLYGIYLAVAFRCTRILRRRHQERKTRPFLVITHILLFLTINTRCIVVMTRAIMQRWHRSVGAAATDYASALSLAANIPWMLTIAIYDIFLIYRILMLWTTRTWLIIFPFALLLSDIGSGIYLLVALSRYTLKQTIFTGNIGIATRLFCVFTVALNIACTGLLSYRIISSQRRVQQTRITKGMSNVVALIIESAVLWTCISLCMVITAACRSYTTFIFMDIAPPTIGIVFASIIIRVSSGSSYGDKSREEREMADSGPIRFNAMASSRRSASSQSKEVSKFTLKTLPTGSNPELDDQNTVAHPPSAQADEFLKGGSIA</sequence>
<dbReference type="AlphaFoldDB" id="A0A0D7B4E4"/>
<gene>
    <name evidence="3" type="ORF">CYLTODRAFT_379540</name>
</gene>
<feature type="transmembrane region" description="Helical" evidence="2">
    <location>
        <begin position="121"/>
        <end position="141"/>
    </location>
</feature>
<reference evidence="3 4" key="1">
    <citation type="journal article" date="2015" name="Fungal Genet. Biol.">
        <title>Evolution of novel wood decay mechanisms in Agaricales revealed by the genome sequences of Fistulina hepatica and Cylindrobasidium torrendii.</title>
        <authorList>
            <person name="Floudas D."/>
            <person name="Held B.W."/>
            <person name="Riley R."/>
            <person name="Nagy L.G."/>
            <person name="Koehler G."/>
            <person name="Ransdell A.S."/>
            <person name="Younus H."/>
            <person name="Chow J."/>
            <person name="Chiniquy J."/>
            <person name="Lipzen A."/>
            <person name="Tritt A."/>
            <person name="Sun H."/>
            <person name="Haridas S."/>
            <person name="LaButti K."/>
            <person name="Ohm R.A."/>
            <person name="Kues U."/>
            <person name="Blanchette R.A."/>
            <person name="Grigoriev I.V."/>
            <person name="Minto R.E."/>
            <person name="Hibbett D.S."/>
        </authorList>
    </citation>
    <scope>NUCLEOTIDE SEQUENCE [LARGE SCALE GENOMIC DNA]</scope>
    <source>
        <strain evidence="3 4">FP15055 ss-10</strain>
    </source>
</reference>
<proteinExistence type="predicted"/>
<dbReference type="OrthoDB" id="2751465at2759"/>
<feature type="transmembrane region" description="Helical" evidence="2">
    <location>
        <begin position="161"/>
        <end position="181"/>
    </location>
</feature>